<organism evidence="2">
    <name type="scientific">Caldilineaceae bacterium SB0661_bin_32</name>
    <dbReference type="NCBI Taxonomy" id="2605255"/>
    <lineage>
        <taxon>Bacteria</taxon>
        <taxon>Bacillati</taxon>
        <taxon>Chloroflexota</taxon>
        <taxon>Caldilineae</taxon>
        <taxon>Caldilineales</taxon>
        <taxon>Caldilineaceae</taxon>
    </lineage>
</organism>
<sequence>MHTTLKRLIPLLLVLGLLVSACAPVAGPQSGEGEPGKVQITFWQGTSESADCIIDVAVNSFNEQSDTIEVVAEKKANMMDAVRPALAAGAGPDIVPTHGPSFVAEFALADQLMPLDDLADQFGWEEMFVPWALNLGRVQGTLYSLPQELETMVLFYNRTVFEENGWEPPTTMDELEALSAQIQEAGIIPFAGGAADAIDNNEFFFTEFVNKIAGPEKVYQALKGEISWTDPDFVTAIETLNRMFQAGYWMGSPENFLVTDFSIARAAFATGEAAMTMEGTWIYDSLVGEMFTEDSEHGNDWDWVPMPSLTGDPMFNIGTGSTQSINRNSEHPEAAAEFLTHYNSAEIQSRLLVECQYATAPIRLDPAQLEGVEPRMAHLLSEFAKASDEGNYGYTTWSFFPPKTNQVIYEEIEKVWVGDMTPEEYMAAVDEAFQEELAAGETLVIPDR</sequence>
<comment type="caution">
    <text evidence="2">The sequence shown here is derived from an EMBL/GenBank/DDBJ whole genome shotgun (WGS) entry which is preliminary data.</text>
</comment>
<dbReference type="Pfam" id="PF01547">
    <property type="entry name" value="SBP_bac_1"/>
    <property type="match status" value="1"/>
</dbReference>
<feature type="signal peptide" evidence="1">
    <location>
        <begin position="1"/>
        <end position="26"/>
    </location>
</feature>
<dbReference type="PANTHER" id="PTHR43649">
    <property type="entry name" value="ARABINOSE-BINDING PROTEIN-RELATED"/>
    <property type="match status" value="1"/>
</dbReference>
<dbReference type="InterPro" id="IPR010916">
    <property type="entry name" value="TonB_box_CS"/>
</dbReference>
<reference evidence="2" key="1">
    <citation type="submission" date="2019-09" db="EMBL/GenBank/DDBJ databases">
        <title>Characterisation of the sponge microbiome using genome-centric metagenomics.</title>
        <authorList>
            <person name="Engelberts J.P."/>
            <person name="Robbins S.J."/>
            <person name="De Goeij J.M."/>
            <person name="Aranda M."/>
            <person name="Bell S.C."/>
            <person name="Webster N.S."/>
        </authorList>
    </citation>
    <scope>NUCLEOTIDE SEQUENCE</scope>
    <source>
        <strain evidence="2">SB0661_bin_32</strain>
    </source>
</reference>
<evidence type="ECO:0000256" key="1">
    <source>
        <dbReference type="SAM" id="SignalP"/>
    </source>
</evidence>
<accession>A0A6B1DBC6</accession>
<dbReference type="InterPro" id="IPR006059">
    <property type="entry name" value="SBP"/>
</dbReference>
<dbReference type="PROSITE" id="PS00430">
    <property type="entry name" value="TONB_DEPENDENT_REC_1"/>
    <property type="match status" value="1"/>
</dbReference>
<protein>
    <submittedName>
        <fullName evidence="2">Extracellular solute-binding protein</fullName>
    </submittedName>
</protein>
<dbReference type="PANTHER" id="PTHR43649:SF14">
    <property type="entry name" value="BLR3389 PROTEIN"/>
    <property type="match status" value="1"/>
</dbReference>
<dbReference type="Gene3D" id="3.40.190.10">
    <property type="entry name" value="Periplasmic binding protein-like II"/>
    <property type="match status" value="2"/>
</dbReference>
<evidence type="ECO:0000313" key="2">
    <source>
        <dbReference type="EMBL" id="MYC96692.1"/>
    </source>
</evidence>
<dbReference type="InterPro" id="IPR050490">
    <property type="entry name" value="Bact_solute-bd_prot1"/>
</dbReference>
<dbReference type="EMBL" id="VXMH01000094">
    <property type="protein sequence ID" value="MYC96692.1"/>
    <property type="molecule type" value="Genomic_DNA"/>
</dbReference>
<dbReference type="SUPFAM" id="SSF53850">
    <property type="entry name" value="Periplasmic binding protein-like II"/>
    <property type="match status" value="1"/>
</dbReference>
<dbReference type="AlphaFoldDB" id="A0A6B1DBC6"/>
<keyword evidence="1" id="KW-0732">Signal</keyword>
<feature type="chain" id="PRO_5025448003" evidence="1">
    <location>
        <begin position="27"/>
        <end position="448"/>
    </location>
</feature>
<name>A0A6B1DBC6_9CHLR</name>
<gene>
    <name evidence="2" type="ORF">F4X14_17130</name>
</gene>
<proteinExistence type="predicted"/>
<dbReference type="PROSITE" id="PS51257">
    <property type="entry name" value="PROKAR_LIPOPROTEIN"/>
    <property type="match status" value="1"/>
</dbReference>